<dbReference type="AlphaFoldDB" id="A0A1R3GF44"/>
<dbReference type="EMBL" id="AWUE01022704">
    <property type="protein sequence ID" value="OMO56704.1"/>
    <property type="molecule type" value="Genomic_DNA"/>
</dbReference>
<evidence type="ECO:0000313" key="1">
    <source>
        <dbReference type="EMBL" id="OMO56704.1"/>
    </source>
</evidence>
<keyword evidence="2" id="KW-1185">Reference proteome</keyword>
<proteinExistence type="predicted"/>
<gene>
    <name evidence="1" type="ORF">COLO4_35575</name>
</gene>
<accession>A0A1R3GF44</accession>
<reference evidence="2" key="1">
    <citation type="submission" date="2013-09" db="EMBL/GenBank/DDBJ databases">
        <title>Corchorus olitorius genome sequencing.</title>
        <authorList>
            <person name="Alam M."/>
            <person name="Haque M.S."/>
            <person name="Islam M.S."/>
            <person name="Emdad E.M."/>
            <person name="Islam M.M."/>
            <person name="Ahmed B."/>
            <person name="Halim A."/>
            <person name="Hossen Q.M.M."/>
            <person name="Hossain M.Z."/>
            <person name="Ahmed R."/>
            <person name="Khan M.M."/>
            <person name="Islam R."/>
            <person name="Rashid M.M."/>
            <person name="Khan S.A."/>
            <person name="Rahman M.S."/>
            <person name="Alam M."/>
            <person name="Yahiya A.S."/>
            <person name="Khan M.S."/>
            <person name="Azam M.S."/>
            <person name="Haque T."/>
            <person name="Lashkar M.Z.H."/>
            <person name="Akhand A.I."/>
            <person name="Morshed G."/>
            <person name="Roy S."/>
            <person name="Uddin K.S."/>
            <person name="Rabeya T."/>
            <person name="Hossain A.S."/>
            <person name="Chowdhury A."/>
            <person name="Snigdha A.R."/>
            <person name="Mortoza M.S."/>
            <person name="Matin S.A."/>
            <person name="Hoque S.M.E."/>
            <person name="Islam M.K."/>
            <person name="Roy D.K."/>
            <person name="Haider R."/>
            <person name="Moosa M.M."/>
            <person name="Elias S.M."/>
            <person name="Hasan A.M."/>
            <person name="Jahan S."/>
            <person name="Shafiuddin M."/>
            <person name="Mahmood N."/>
            <person name="Shommy N.S."/>
        </authorList>
    </citation>
    <scope>NUCLEOTIDE SEQUENCE [LARGE SCALE GENOMIC DNA]</scope>
    <source>
        <strain evidence="2">cv. O-4</strain>
    </source>
</reference>
<sequence length="53" mass="5646">MALYETGQTEFAAGLAIVEFDLRSATHSALLRLSFITFAGMALIHLCCPASKG</sequence>
<comment type="caution">
    <text evidence="1">The sequence shown here is derived from an EMBL/GenBank/DDBJ whole genome shotgun (WGS) entry which is preliminary data.</text>
</comment>
<name>A0A1R3GF44_9ROSI</name>
<dbReference type="Proteomes" id="UP000187203">
    <property type="component" value="Unassembled WGS sequence"/>
</dbReference>
<evidence type="ECO:0000313" key="2">
    <source>
        <dbReference type="Proteomes" id="UP000187203"/>
    </source>
</evidence>
<protein>
    <submittedName>
        <fullName evidence="1">Uncharacterized protein</fullName>
    </submittedName>
</protein>
<organism evidence="1 2">
    <name type="scientific">Corchorus olitorius</name>
    <dbReference type="NCBI Taxonomy" id="93759"/>
    <lineage>
        <taxon>Eukaryota</taxon>
        <taxon>Viridiplantae</taxon>
        <taxon>Streptophyta</taxon>
        <taxon>Embryophyta</taxon>
        <taxon>Tracheophyta</taxon>
        <taxon>Spermatophyta</taxon>
        <taxon>Magnoliopsida</taxon>
        <taxon>eudicotyledons</taxon>
        <taxon>Gunneridae</taxon>
        <taxon>Pentapetalae</taxon>
        <taxon>rosids</taxon>
        <taxon>malvids</taxon>
        <taxon>Malvales</taxon>
        <taxon>Malvaceae</taxon>
        <taxon>Grewioideae</taxon>
        <taxon>Apeibeae</taxon>
        <taxon>Corchorus</taxon>
    </lineage>
</organism>